<dbReference type="AlphaFoldDB" id="A0A914I2G2"/>
<evidence type="ECO:0000313" key="1">
    <source>
        <dbReference type="Proteomes" id="UP000887572"/>
    </source>
</evidence>
<sequence>MIKDLLPYGEAFFDYNVQEALEISCHRQAVKISVARRSRVSVLSKALLNNNKLKDAKAFRTTANSLPYDKKRANLWE</sequence>
<dbReference type="Proteomes" id="UP000887572">
    <property type="component" value="Unplaced"/>
</dbReference>
<dbReference type="WBParaSite" id="Gr19_v10_g6256.t1">
    <property type="protein sequence ID" value="Gr19_v10_g6256.t1"/>
    <property type="gene ID" value="Gr19_v10_g6256"/>
</dbReference>
<reference evidence="2" key="1">
    <citation type="submission" date="2022-11" db="UniProtKB">
        <authorList>
            <consortium name="WormBaseParasite"/>
        </authorList>
    </citation>
    <scope>IDENTIFICATION</scope>
</reference>
<keyword evidence="1" id="KW-1185">Reference proteome</keyword>
<protein>
    <submittedName>
        <fullName evidence="2">Uncharacterized protein</fullName>
    </submittedName>
</protein>
<name>A0A914I2G2_GLORO</name>
<accession>A0A914I2G2</accession>
<evidence type="ECO:0000313" key="2">
    <source>
        <dbReference type="WBParaSite" id="Gr19_v10_g6256.t1"/>
    </source>
</evidence>
<organism evidence="1 2">
    <name type="scientific">Globodera rostochiensis</name>
    <name type="common">Golden nematode worm</name>
    <name type="synonym">Heterodera rostochiensis</name>
    <dbReference type="NCBI Taxonomy" id="31243"/>
    <lineage>
        <taxon>Eukaryota</taxon>
        <taxon>Metazoa</taxon>
        <taxon>Ecdysozoa</taxon>
        <taxon>Nematoda</taxon>
        <taxon>Chromadorea</taxon>
        <taxon>Rhabditida</taxon>
        <taxon>Tylenchina</taxon>
        <taxon>Tylenchomorpha</taxon>
        <taxon>Tylenchoidea</taxon>
        <taxon>Heteroderidae</taxon>
        <taxon>Heteroderinae</taxon>
        <taxon>Globodera</taxon>
    </lineage>
</organism>
<proteinExistence type="predicted"/>